<evidence type="ECO:0000256" key="3">
    <source>
        <dbReference type="SAM" id="MobiDB-lite"/>
    </source>
</evidence>
<sequence>MTDEDPQAGQRVRRRASRSAGPTGADADAAAVVVPTEKKSAEQKPAEQKAAEQKPAEQKPAEQKAAAPVALGKPDTPPEKVVSGDQVTTEAEPTGTAETPAETAVDTPVRSKPKAGLVVGIAVASVIAVALAALTVFLLVDRNKASNADEDRARYVAGARTTALNLTTLHADTAAADLDKFLAGTTDEFKSQFDGRKDSFVNVLGQAGVQTDGEVLEAGFEKSDGDCGTSLVAVRAMQKNGDEAPAERNYRLRITMCDVDGQLLASNVEFVP</sequence>
<dbReference type="PANTHER" id="PTHR37042">
    <property type="entry name" value="OUTER MEMBRANE PROTEIN RV1973"/>
    <property type="match status" value="1"/>
</dbReference>
<feature type="compositionally biased region" description="Low complexity" evidence="3">
    <location>
        <begin position="88"/>
        <end position="104"/>
    </location>
</feature>
<dbReference type="Proteomes" id="UP000230886">
    <property type="component" value="Unassembled WGS sequence"/>
</dbReference>
<feature type="transmembrane region" description="Helical" evidence="4">
    <location>
        <begin position="117"/>
        <end position="140"/>
    </location>
</feature>
<dbReference type="RefSeq" id="WP_083059395.1">
    <property type="nucleotide sequence ID" value="NZ_JASIRN010000010.1"/>
</dbReference>
<protein>
    <recommendedName>
        <fullName evidence="7">Mammalian cell entry protein</fullName>
    </recommendedName>
</protein>
<evidence type="ECO:0000313" key="6">
    <source>
        <dbReference type="Proteomes" id="UP000230886"/>
    </source>
</evidence>
<evidence type="ECO:0000256" key="2">
    <source>
        <dbReference type="ARBA" id="ARBA00023136"/>
    </source>
</evidence>
<evidence type="ECO:0000256" key="4">
    <source>
        <dbReference type="SAM" id="Phobius"/>
    </source>
</evidence>
<feature type="region of interest" description="Disordered" evidence="3">
    <location>
        <begin position="1"/>
        <end position="108"/>
    </location>
</feature>
<name>A0A2A5JHA8_RHOSG</name>
<evidence type="ECO:0000313" key="5">
    <source>
        <dbReference type="EMBL" id="PCK28609.1"/>
    </source>
</evidence>
<dbReference type="PANTHER" id="PTHR37042:SF4">
    <property type="entry name" value="OUTER MEMBRANE PROTEIN RV1973"/>
    <property type="match status" value="1"/>
</dbReference>
<comment type="caution">
    <text evidence="5">The sequence shown here is derived from an EMBL/GenBank/DDBJ whole genome shotgun (WGS) entry which is preliminary data.</text>
</comment>
<keyword evidence="4" id="KW-1133">Transmembrane helix</keyword>
<proteinExistence type="predicted"/>
<accession>A0A2A5JHA8</accession>
<feature type="compositionally biased region" description="Low complexity" evidence="3">
    <location>
        <begin position="20"/>
        <end position="35"/>
    </location>
</feature>
<keyword evidence="4" id="KW-0812">Transmembrane</keyword>
<evidence type="ECO:0000256" key="1">
    <source>
        <dbReference type="ARBA" id="ARBA00004370"/>
    </source>
</evidence>
<dbReference type="AlphaFoldDB" id="A0A2A5JHA8"/>
<dbReference type="EMBL" id="NOVD01000002">
    <property type="protein sequence ID" value="PCK28609.1"/>
    <property type="molecule type" value="Genomic_DNA"/>
</dbReference>
<reference evidence="5 6" key="1">
    <citation type="submission" date="2017-07" db="EMBL/GenBank/DDBJ databases">
        <title>Draft sequence of Rhodococcus enclensis 23b-28.</title>
        <authorList>
            <person name="Besaury L."/>
            <person name="Sancelme M."/>
            <person name="Amato P."/>
            <person name="Lallement A."/>
            <person name="Delort A.-M."/>
        </authorList>
    </citation>
    <scope>NUCLEOTIDE SEQUENCE [LARGE SCALE GENOMIC DNA]</scope>
    <source>
        <strain evidence="5 6">23b-28</strain>
    </source>
</reference>
<gene>
    <name evidence="5" type="ORF">CHR55_04680</name>
</gene>
<evidence type="ECO:0008006" key="7">
    <source>
        <dbReference type="Google" id="ProtNLM"/>
    </source>
</evidence>
<comment type="subcellular location">
    <subcellularLocation>
        <location evidence="1">Membrane</location>
    </subcellularLocation>
</comment>
<dbReference type="GO" id="GO:0016020">
    <property type="term" value="C:membrane"/>
    <property type="evidence" value="ECO:0007669"/>
    <property type="project" value="UniProtKB-SubCell"/>
</dbReference>
<organism evidence="5 6">
    <name type="scientific">Rhodococcus qingshengii</name>
    <dbReference type="NCBI Taxonomy" id="334542"/>
    <lineage>
        <taxon>Bacteria</taxon>
        <taxon>Bacillati</taxon>
        <taxon>Actinomycetota</taxon>
        <taxon>Actinomycetes</taxon>
        <taxon>Mycobacteriales</taxon>
        <taxon>Nocardiaceae</taxon>
        <taxon>Rhodococcus</taxon>
        <taxon>Rhodococcus erythropolis group</taxon>
    </lineage>
</organism>
<feature type="compositionally biased region" description="Basic and acidic residues" evidence="3">
    <location>
        <begin position="36"/>
        <end position="62"/>
    </location>
</feature>
<keyword evidence="2 4" id="KW-0472">Membrane</keyword>